<dbReference type="SUPFAM" id="SSF51569">
    <property type="entry name" value="Aldolase"/>
    <property type="match status" value="1"/>
</dbReference>
<dbReference type="PANTHER" id="PTHR12128">
    <property type="entry name" value="DIHYDRODIPICOLINATE SYNTHASE"/>
    <property type="match status" value="1"/>
</dbReference>
<dbReference type="EMBL" id="JASNQZ010000006">
    <property type="protein sequence ID" value="KAL0957065.1"/>
    <property type="molecule type" value="Genomic_DNA"/>
</dbReference>
<evidence type="ECO:0000256" key="2">
    <source>
        <dbReference type="PIRNR" id="PIRNR001365"/>
    </source>
</evidence>
<dbReference type="InterPro" id="IPR013785">
    <property type="entry name" value="Aldolase_TIM"/>
</dbReference>
<reference evidence="4" key="1">
    <citation type="submission" date="2024-06" db="EMBL/GenBank/DDBJ databases">
        <title>Multi-omics analyses provide insights into the biosynthesis of the anticancer antibiotic pleurotin in Hohenbuehelia grisea.</title>
        <authorList>
            <person name="Weaver J.A."/>
            <person name="Alberti F."/>
        </authorList>
    </citation>
    <scope>NUCLEOTIDE SEQUENCE [LARGE SCALE GENOMIC DNA]</scope>
    <source>
        <strain evidence="4">T-177</strain>
    </source>
</reference>
<comment type="similarity">
    <text evidence="2">Belongs to the DapA family.</text>
</comment>
<dbReference type="PANTHER" id="PTHR12128:SF66">
    <property type="entry name" value="4-HYDROXY-2-OXOGLUTARATE ALDOLASE, MITOCHONDRIAL"/>
    <property type="match status" value="1"/>
</dbReference>
<dbReference type="InterPro" id="IPR002220">
    <property type="entry name" value="DapA-like"/>
</dbReference>
<gene>
    <name evidence="3" type="ORF">HGRIS_003163</name>
</gene>
<dbReference type="CDD" id="cd00408">
    <property type="entry name" value="DHDPS-like"/>
    <property type="match status" value="1"/>
</dbReference>
<dbReference type="Proteomes" id="UP001556367">
    <property type="component" value="Unassembled WGS sequence"/>
</dbReference>
<comment type="caution">
    <text evidence="3">The sequence shown here is derived from an EMBL/GenBank/DDBJ whole genome shotgun (WGS) entry which is preliminary data.</text>
</comment>
<dbReference type="SMART" id="SM01130">
    <property type="entry name" value="DHDPS"/>
    <property type="match status" value="1"/>
</dbReference>
<evidence type="ECO:0008006" key="5">
    <source>
        <dbReference type="Google" id="ProtNLM"/>
    </source>
</evidence>
<keyword evidence="1 2" id="KW-0456">Lyase</keyword>
<dbReference type="PRINTS" id="PR00146">
    <property type="entry name" value="DHPICSNTHASE"/>
</dbReference>
<organism evidence="3 4">
    <name type="scientific">Hohenbuehelia grisea</name>
    <dbReference type="NCBI Taxonomy" id="104357"/>
    <lineage>
        <taxon>Eukaryota</taxon>
        <taxon>Fungi</taxon>
        <taxon>Dikarya</taxon>
        <taxon>Basidiomycota</taxon>
        <taxon>Agaricomycotina</taxon>
        <taxon>Agaricomycetes</taxon>
        <taxon>Agaricomycetidae</taxon>
        <taxon>Agaricales</taxon>
        <taxon>Pleurotineae</taxon>
        <taxon>Pleurotaceae</taxon>
        <taxon>Hohenbuehelia</taxon>
    </lineage>
</organism>
<dbReference type="Gene3D" id="3.20.20.70">
    <property type="entry name" value="Aldolase class I"/>
    <property type="match status" value="1"/>
</dbReference>
<name>A0ABR3JML7_9AGAR</name>
<keyword evidence="4" id="KW-1185">Reference proteome</keyword>
<dbReference type="Pfam" id="PF00701">
    <property type="entry name" value="DHDPS"/>
    <property type="match status" value="1"/>
</dbReference>
<sequence>MTEQSPAAAPPPGLYVAPIIFFKADHEIDFSAYRAHILRLAKGGVTGMFVNGSNGEAQHLFHEERKAVLQFVRKTLDENGFGQVVVIAGTGTQSTRETMKLNVDAAEAGASYALIFPPSTWRSRMDNEAIIRFYREVADASPIPIMIYNNPGITAGINPDSDTFITLGRHPNIVGTKLGCEDLGKLTRIVNTLPQSKFAAFVAASDALLPAIMVKGAGGNTSLLNVAPKAHRRMWDLYDKGSVPEAREIHRLLSHADWIKNKYGGPAFLKAVVAKEFGYGSTVIRGPLKAVSADPDLQADEVKHLQQLISLEKSL</sequence>
<proteinExistence type="inferred from homology"/>
<protein>
    <recommendedName>
        <fullName evidence="5">Dihydrodipicolinate synthase</fullName>
    </recommendedName>
</protein>
<accession>A0ABR3JML7</accession>
<evidence type="ECO:0000313" key="4">
    <source>
        <dbReference type="Proteomes" id="UP001556367"/>
    </source>
</evidence>
<evidence type="ECO:0000313" key="3">
    <source>
        <dbReference type="EMBL" id="KAL0957065.1"/>
    </source>
</evidence>
<dbReference type="PIRSF" id="PIRSF001365">
    <property type="entry name" value="DHDPS"/>
    <property type="match status" value="1"/>
</dbReference>
<evidence type="ECO:0000256" key="1">
    <source>
        <dbReference type="ARBA" id="ARBA00023239"/>
    </source>
</evidence>